<accession>A0ABP1RHF5</accession>
<sequence>MGDSDNYKFSVVHFKSDNAVEIVPINWLFQQNGSTYCHFPPNNSKIRKLISNPDSKPGRDREVFEIEKIVKSYNTFKRAEKRAKKYIDNSDEDSTEAESIGRRKRRKIADSPPDVSCPQVGFENLVPAAPNDHYSGTIILPALPSRPIDGQDLSREQFDIDSGPPVEQFQEEALFKLVTLESSVNEVKILLLKLLANQGGNTVAITDSASTFPLLPLTSAEDLDAIEQWLTDTENKKRLVLALSKIGGQKIASNVYNVLSQVIGTSFAKEIRFTGASGKLPFGTTKLAGVVRGKISAIIFQNR</sequence>
<protein>
    <recommendedName>
        <fullName evidence="4">DUF4806 domain-containing protein</fullName>
    </recommendedName>
</protein>
<evidence type="ECO:0000313" key="3">
    <source>
        <dbReference type="Proteomes" id="UP001642540"/>
    </source>
</evidence>
<name>A0ABP1RHF5_9HEXA</name>
<evidence type="ECO:0000313" key="2">
    <source>
        <dbReference type="EMBL" id="CAL8128407.1"/>
    </source>
</evidence>
<proteinExistence type="predicted"/>
<feature type="region of interest" description="Disordered" evidence="1">
    <location>
        <begin position="89"/>
        <end position="115"/>
    </location>
</feature>
<organism evidence="2 3">
    <name type="scientific">Orchesella dallaii</name>
    <dbReference type="NCBI Taxonomy" id="48710"/>
    <lineage>
        <taxon>Eukaryota</taxon>
        <taxon>Metazoa</taxon>
        <taxon>Ecdysozoa</taxon>
        <taxon>Arthropoda</taxon>
        <taxon>Hexapoda</taxon>
        <taxon>Collembola</taxon>
        <taxon>Entomobryomorpha</taxon>
        <taxon>Entomobryoidea</taxon>
        <taxon>Orchesellidae</taxon>
        <taxon>Orchesellinae</taxon>
        <taxon>Orchesella</taxon>
    </lineage>
</organism>
<comment type="caution">
    <text evidence="2">The sequence shown here is derived from an EMBL/GenBank/DDBJ whole genome shotgun (WGS) entry which is preliminary data.</text>
</comment>
<dbReference type="PANTHER" id="PTHR34153">
    <property type="entry name" value="SI:CH211-262H13.3-RELATED-RELATED"/>
    <property type="match status" value="1"/>
</dbReference>
<gene>
    <name evidence="2" type="ORF">ODALV1_LOCUS22221</name>
</gene>
<reference evidence="2 3" key="1">
    <citation type="submission" date="2024-08" db="EMBL/GenBank/DDBJ databases">
        <authorList>
            <person name="Cucini C."/>
            <person name="Frati F."/>
        </authorList>
    </citation>
    <scope>NUCLEOTIDE SEQUENCE [LARGE SCALE GENOMIC DNA]</scope>
</reference>
<dbReference type="EMBL" id="CAXLJM020000075">
    <property type="protein sequence ID" value="CAL8128407.1"/>
    <property type="molecule type" value="Genomic_DNA"/>
</dbReference>
<dbReference type="PANTHER" id="PTHR34153:SF2">
    <property type="entry name" value="SI:CH211-262H13.3-RELATED"/>
    <property type="match status" value="1"/>
</dbReference>
<dbReference type="Proteomes" id="UP001642540">
    <property type="component" value="Unassembled WGS sequence"/>
</dbReference>
<keyword evidence="3" id="KW-1185">Reference proteome</keyword>
<evidence type="ECO:0008006" key="4">
    <source>
        <dbReference type="Google" id="ProtNLM"/>
    </source>
</evidence>
<evidence type="ECO:0000256" key="1">
    <source>
        <dbReference type="SAM" id="MobiDB-lite"/>
    </source>
</evidence>